<dbReference type="Proteomes" id="UP001431776">
    <property type="component" value="Unassembled WGS sequence"/>
</dbReference>
<dbReference type="InterPro" id="IPR006311">
    <property type="entry name" value="TAT_signal"/>
</dbReference>
<dbReference type="AlphaFoldDB" id="A0AAW6TWW0"/>
<name>A0AAW6TWW0_9BACT</name>
<sequence length="674" mass="76017">MTRELNRRDFLGTAGAVALGLPLAGTLRAQGAPTGVPAEWLDPPVEFAQAPFWFWNDDLSEKELLRQIEDFRAHGVHAFVIHPRAGLPRSIGWMSERMIDLMRLAIEHASERDMWVILYDEGMYPSGSSSGQVVAENPAFRTRGLVCIDLDEATPGTEVQGVRIDAEGKPDLAADQTLVAVTGRKSNGHRLAIVDRPAREGRSTIRGLHFVQDDPPRRADRREVPENQPPGADILNPESVACFIRLVYQRFYDEFGDHFGKTIQAIFTDEPSLLARSAERGMVPGTTGILEHINRFLGYDFTEHLPTLWYADEPDAERRRRDYNRAIQARLEETFYRQISEWCGAHGVALTGHPMGPDDIGHLRHFHIPGQDIVWRYIEPGKPSALEGAQSTQGKCASSAMIHLNRRRNLNEFCGAYGHNFTFEEMQWLANWLLIRGCNLLVPHAFYYSIRGPRIDERPPDVGPNSPWWSQYKPFARATSRLCWLNTDGVHVCALAILGRNDYLPWQAAKVCFQHQRDFNYLEARHLWEDARVDSEGVHLAGMHYRALIVEDDPPSQAKDAIDVLTQAGRIIRWDETMGPAKLVDAIDRLIPPDVQVTPGTPDLRIRHMRKQGTDYYLLFNEGEGHLHVRLKLSVQGRWTLLDPLTAGDGTVASDAPLSLARHQMCVLAVDPMA</sequence>
<comment type="caution">
    <text evidence="2">The sequence shown here is derived from an EMBL/GenBank/DDBJ whole genome shotgun (WGS) entry which is preliminary data.</text>
</comment>
<evidence type="ECO:0000313" key="2">
    <source>
        <dbReference type="EMBL" id="MDI6447961.1"/>
    </source>
</evidence>
<evidence type="ECO:0000256" key="1">
    <source>
        <dbReference type="SAM" id="MobiDB-lite"/>
    </source>
</evidence>
<feature type="region of interest" description="Disordered" evidence="1">
    <location>
        <begin position="212"/>
        <end position="232"/>
    </location>
</feature>
<proteinExistence type="predicted"/>
<keyword evidence="2" id="KW-0378">Hydrolase</keyword>
<protein>
    <submittedName>
        <fullName evidence="2">Glycosyl hydrolase</fullName>
    </submittedName>
</protein>
<accession>A0AAW6TWW0</accession>
<dbReference type="InterPro" id="IPR053161">
    <property type="entry name" value="Ulvan_degrading_GH"/>
</dbReference>
<dbReference type="PANTHER" id="PTHR36848">
    <property type="entry name" value="DNA-BINDING PROTEIN (PUTATIVE SECRETED PROTEIN)-RELATED"/>
    <property type="match status" value="1"/>
</dbReference>
<dbReference type="EMBL" id="JASCXX010000002">
    <property type="protein sequence ID" value="MDI6447961.1"/>
    <property type="molecule type" value="Genomic_DNA"/>
</dbReference>
<dbReference type="RefSeq" id="WP_349243372.1">
    <property type="nucleotide sequence ID" value="NZ_JASCXX010000002.1"/>
</dbReference>
<evidence type="ECO:0000313" key="3">
    <source>
        <dbReference type="Proteomes" id="UP001431776"/>
    </source>
</evidence>
<gene>
    <name evidence="2" type="ORF">QJ522_02800</name>
</gene>
<organism evidence="2 3">
    <name type="scientific">Anaerobaca lacustris</name>
    <dbReference type="NCBI Taxonomy" id="3044600"/>
    <lineage>
        <taxon>Bacteria</taxon>
        <taxon>Pseudomonadati</taxon>
        <taxon>Planctomycetota</taxon>
        <taxon>Phycisphaerae</taxon>
        <taxon>Sedimentisphaerales</taxon>
        <taxon>Anaerobacaceae</taxon>
        <taxon>Anaerobaca</taxon>
    </lineage>
</organism>
<feature type="compositionally biased region" description="Basic and acidic residues" evidence="1">
    <location>
        <begin position="212"/>
        <end position="225"/>
    </location>
</feature>
<dbReference type="GO" id="GO:0016787">
    <property type="term" value="F:hydrolase activity"/>
    <property type="evidence" value="ECO:0007669"/>
    <property type="project" value="UniProtKB-KW"/>
</dbReference>
<dbReference type="PROSITE" id="PS51318">
    <property type="entry name" value="TAT"/>
    <property type="match status" value="1"/>
</dbReference>
<keyword evidence="3" id="KW-1185">Reference proteome</keyword>
<reference evidence="2" key="1">
    <citation type="submission" date="2023-05" db="EMBL/GenBank/DDBJ databases">
        <title>Anaerotaeda fermentans gen. nov., sp. nov., a novel anaerobic planctomycete of the new family within the order Sedimentisphaerales isolated from Taman Peninsula, Russia.</title>
        <authorList>
            <person name="Khomyakova M.A."/>
            <person name="Merkel A.Y."/>
            <person name="Slobodkin A.I."/>
        </authorList>
    </citation>
    <scope>NUCLEOTIDE SEQUENCE</scope>
    <source>
        <strain evidence="2">M17dextr</strain>
    </source>
</reference>
<dbReference type="PANTHER" id="PTHR36848:SF2">
    <property type="entry name" value="SECRETED PROTEIN"/>
    <property type="match status" value="1"/>
</dbReference>